<dbReference type="AlphaFoldDB" id="A0A7Z1B4M8"/>
<comment type="subcellular location">
    <subcellularLocation>
        <location evidence="1">Membrane</location>
        <topology evidence="1">Multi-pass membrane protein</topology>
    </subcellularLocation>
</comment>
<evidence type="ECO:0000256" key="3">
    <source>
        <dbReference type="ARBA" id="ARBA00022989"/>
    </source>
</evidence>
<dbReference type="Proteomes" id="UP000185604">
    <property type="component" value="Unassembled WGS sequence"/>
</dbReference>
<keyword evidence="3 5" id="KW-1133">Transmembrane helix</keyword>
<feature type="transmembrane region" description="Helical" evidence="5">
    <location>
        <begin position="200"/>
        <end position="221"/>
    </location>
</feature>
<dbReference type="PIRSF" id="PIRSF006060">
    <property type="entry name" value="AA_transporter"/>
    <property type="match status" value="1"/>
</dbReference>
<sequence length="447" mass="48252">MGGIAMNAEANGLKKEIGLLFALSLVIGTIIGSGVFMKPGSVLSYSGNAQIALFAWLLGGILTLAGGLTIAELGAQIPKTGGLYTYLEEIYGEFWGFLCGWVQIIIYGPAIIGALGLYFGSLVANLFSWDKSWTALIGIITVAFLCIVNIVGTKYGGAVQTVTTIGKLIPIVCIIVFGLWQGNEHIFSTVTESIASQNFGAAVLATLFAYDGWILLAALGGEMKNPEKVLPKAMTGGILIVTACYLFINLALLHILPADQIVKLGENATSTAATMLFGPIGGKLISIGIIVSIFGCLNGKVLSFPRVIFAMAEKKQLPFSRWISHVHPAFHTPWIAVIVQMMFAVILMIISNPEKLSEVSIFMIYIFYVMAFFAVFILRRRKNGQGRAYSVPLYPYLPVAAILGSLFVLVSTLITDFYSCLWSILIGLVGLPVYFWMKKRNKNGSAA</sequence>
<evidence type="ECO:0000313" key="6">
    <source>
        <dbReference type="EMBL" id="OLF97946.1"/>
    </source>
</evidence>
<gene>
    <name evidence="6" type="ORF">B4121_0573</name>
</gene>
<dbReference type="GO" id="GO:0015179">
    <property type="term" value="F:L-amino acid transmembrane transporter activity"/>
    <property type="evidence" value="ECO:0007669"/>
    <property type="project" value="TreeGrafter"/>
</dbReference>
<feature type="transmembrane region" description="Helical" evidence="5">
    <location>
        <begin position="330"/>
        <end position="350"/>
    </location>
</feature>
<feature type="transmembrane region" description="Helical" evidence="5">
    <location>
        <begin position="391"/>
        <end position="414"/>
    </location>
</feature>
<feature type="transmembrane region" description="Helical" evidence="5">
    <location>
        <begin position="94"/>
        <end position="120"/>
    </location>
</feature>
<evidence type="ECO:0000256" key="1">
    <source>
        <dbReference type="ARBA" id="ARBA00004141"/>
    </source>
</evidence>
<evidence type="ECO:0000256" key="5">
    <source>
        <dbReference type="SAM" id="Phobius"/>
    </source>
</evidence>
<dbReference type="InterPro" id="IPR050598">
    <property type="entry name" value="AminoAcid_Transporter"/>
</dbReference>
<evidence type="ECO:0000313" key="7">
    <source>
        <dbReference type="Proteomes" id="UP000185604"/>
    </source>
</evidence>
<accession>A0A7Z1B4M8</accession>
<keyword evidence="2 5" id="KW-0812">Transmembrane</keyword>
<organism evidence="6 7">
    <name type="scientific">Bacillus paralicheniformis</name>
    <dbReference type="NCBI Taxonomy" id="1648923"/>
    <lineage>
        <taxon>Bacteria</taxon>
        <taxon>Bacillati</taxon>
        <taxon>Bacillota</taxon>
        <taxon>Bacilli</taxon>
        <taxon>Bacillales</taxon>
        <taxon>Bacillaceae</taxon>
        <taxon>Bacillus</taxon>
    </lineage>
</organism>
<dbReference type="GO" id="GO:0016020">
    <property type="term" value="C:membrane"/>
    <property type="evidence" value="ECO:0007669"/>
    <property type="project" value="UniProtKB-SubCell"/>
</dbReference>
<feature type="transmembrane region" description="Helical" evidence="5">
    <location>
        <begin position="362"/>
        <end position="379"/>
    </location>
</feature>
<evidence type="ECO:0000256" key="4">
    <source>
        <dbReference type="ARBA" id="ARBA00023136"/>
    </source>
</evidence>
<feature type="transmembrane region" description="Helical" evidence="5">
    <location>
        <begin position="17"/>
        <end position="37"/>
    </location>
</feature>
<dbReference type="Gene3D" id="1.20.1740.10">
    <property type="entry name" value="Amino acid/polyamine transporter I"/>
    <property type="match status" value="1"/>
</dbReference>
<feature type="transmembrane region" description="Helical" evidence="5">
    <location>
        <begin position="158"/>
        <end position="180"/>
    </location>
</feature>
<feature type="transmembrane region" description="Helical" evidence="5">
    <location>
        <begin position="420"/>
        <end position="437"/>
    </location>
</feature>
<dbReference type="PANTHER" id="PTHR11785:SF512">
    <property type="entry name" value="SOBREMESA, ISOFORM B"/>
    <property type="match status" value="1"/>
</dbReference>
<reference evidence="6 7" key="1">
    <citation type="journal article" date="2016" name="Front. Microbiol.">
        <title>High-Level Heat Resistance of Spores of Bacillus amyloliquefaciens and Bacillus licheniformis Results from the Presence of a spoVA Operon in a Tn1546 Transposon.</title>
        <authorList>
            <person name="Berendsen E.M."/>
            <person name="Koning R.A."/>
            <person name="Boekhorst J."/>
            <person name="de Jong A."/>
            <person name="Kuipers O.P."/>
            <person name="Wells-Bennik M.H."/>
        </authorList>
    </citation>
    <scope>NUCLEOTIDE SEQUENCE [LARGE SCALE GENOMIC DNA]</scope>
    <source>
        <strain evidence="6 7">B4121</strain>
    </source>
</reference>
<protein>
    <submittedName>
        <fullName evidence="6">Amino acid permease family protein</fullName>
    </submittedName>
</protein>
<name>A0A7Z1B4M8_9BACI</name>
<evidence type="ECO:0000256" key="2">
    <source>
        <dbReference type="ARBA" id="ARBA00022692"/>
    </source>
</evidence>
<feature type="transmembrane region" description="Helical" evidence="5">
    <location>
        <begin position="132"/>
        <end position="151"/>
    </location>
</feature>
<feature type="transmembrane region" description="Helical" evidence="5">
    <location>
        <begin position="233"/>
        <end position="256"/>
    </location>
</feature>
<keyword evidence="4 5" id="KW-0472">Membrane</keyword>
<dbReference type="Pfam" id="PF13520">
    <property type="entry name" value="AA_permease_2"/>
    <property type="match status" value="1"/>
</dbReference>
<dbReference type="InterPro" id="IPR002293">
    <property type="entry name" value="AA/rel_permease1"/>
</dbReference>
<feature type="transmembrane region" description="Helical" evidence="5">
    <location>
        <begin position="49"/>
        <end position="73"/>
    </location>
</feature>
<dbReference type="FunFam" id="1.20.1740.10:FF:000051">
    <property type="entry name" value="Amino acid permease"/>
    <property type="match status" value="1"/>
</dbReference>
<comment type="caution">
    <text evidence="6">The sequence shown here is derived from an EMBL/GenBank/DDBJ whole genome shotgun (WGS) entry which is preliminary data.</text>
</comment>
<proteinExistence type="predicted"/>
<dbReference type="PANTHER" id="PTHR11785">
    <property type="entry name" value="AMINO ACID TRANSPORTER"/>
    <property type="match status" value="1"/>
</dbReference>
<dbReference type="EMBL" id="LKPO01000003">
    <property type="protein sequence ID" value="OLF97946.1"/>
    <property type="molecule type" value="Genomic_DNA"/>
</dbReference>